<dbReference type="Proteomes" id="UP001209854">
    <property type="component" value="Unassembled WGS sequence"/>
</dbReference>
<organism evidence="1 2">
    <name type="scientific">Endozoicomonas gorgoniicola</name>
    <dbReference type="NCBI Taxonomy" id="1234144"/>
    <lineage>
        <taxon>Bacteria</taxon>
        <taxon>Pseudomonadati</taxon>
        <taxon>Pseudomonadota</taxon>
        <taxon>Gammaproteobacteria</taxon>
        <taxon>Oceanospirillales</taxon>
        <taxon>Endozoicomonadaceae</taxon>
        <taxon>Endozoicomonas</taxon>
    </lineage>
</organism>
<dbReference type="EMBL" id="JAPFCC010000001">
    <property type="protein sequence ID" value="MCW7555549.1"/>
    <property type="molecule type" value="Genomic_DNA"/>
</dbReference>
<keyword evidence="2" id="KW-1185">Reference proteome</keyword>
<sequence length="177" mass="20296">MEGHKNGGSLWPSGIGESFRWDQQGQVKPVLTKAVELPKKKLRPETVVWGERTLIRVPDQFRALAGEWVSPVIWRHLNEPVKEEVVRLVGFVEGDSEQVPVSWLRPVTSKPLQGWLSHDFKPVIKTAFFTEYQCHQCKARFQTGGPGAVNYQDWDLNRQCKPIPERNRLTTALARTR</sequence>
<comment type="caution">
    <text evidence="1">The sequence shown here is derived from an EMBL/GenBank/DDBJ whole genome shotgun (WGS) entry which is preliminary data.</text>
</comment>
<protein>
    <submittedName>
        <fullName evidence="1">Uncharacterized protein</fullName>
    </submittedName>
</protein>
<name>A0ABT3N1Q4_9GAMM</name>
<reference evidence="1 2" key="1">
    <citation type="submission" date="2022-10" db="EMBL/GenBank/DDBJ databases">
        <title>High-quality genome sequences of two octocoral-associated bacteria, Endozoicomonas euniceicola EF212 and Endozoicomonas gorgoniicola PS125.</title>
        <authorList>
            <person name="Chiou Y.-J."/>
            <person name="Chen Y.-H."/>
        </authorList>
    </citation>
    <scope>NUCLEOTIDE SEQUENCE [LARGE SCALE GENOMIC DNA]</scope>
    <source>
        <strain evidence="1 2">PS125</strain>
    </source>
</reference>
<evidence type="ECO:0000313" key="1">
    <source>
        <dbReference type="EMBL" id="MCW7555549.1"/>
    </source>
</evidence>
<dbReference type="RefSeq" id="WP_262565299.1">
    <property type="nucleotide sequence ID" value="NZ_JAPFCC010000001.1"/>
</dbReference>
<evidence type="ECO:0000313" key="2">
    <source>
        <dbReference type="Proteomes" id="UP001209854"/>
    </source>
</evidence>
<accession>A0ABT3N1Q4</accession>
<proteinExistence type="predicted"/>
<gene>
    <name evidence="1" type="ORF">NX722_23580</name>
</gene>